<organism evidence="10 11">
    <name type="scientific">Enterococcus mundtii</name>
    <dbReference type="NCBI Taxonomy" id="53346"/>
    <lineage>
        <taxon>Bacteria</taxon>
        <taxon>Bacillati</taxon>
        <taxon>Bacillota</taxon>
        <taxon>Bacilli</taxon>
        <taxon>Lactobacillales</taxon>
        <taxon>Enterococcaceae</taxon>
        <taxon>Enterococcus</taxon>
    </lineage>
</organism>
<evidence type="ECO:0000313" key="11">
    <source>
        <dbReference type="Proteomes" id="UP000189299"/>
    </source>
</evidence>
<dbReference type="PANTHER" id="PTHR30287">
    <property type="entry name" value="MEMBRANE COMPONENT OF PREDICTED ABC SUPERFAMILY METABOLITE UPTAKE TRANSPORTER"/>
    <property type="match status" value="1"/>
</dbReference>
<name>A0A1V2UEB5_ENTMU</name>
<evidence type="ECO:0000256" key="4">
    <source>
        <dbReference type="ARBA" id="ARBA00022989"/>
    </source>
</evidence>
<dbReference type="OrthoDB" id="5137249at2"/>
<dbReference type="EMBL" id="MSTR01000013">
    <property type="protein sequence ID" value="ONN41672.1"/>
    <property type="molecule type" value="Genomic_DNA"/>
</dbReference>
<comment type="subcellular location">
    <subcellularLocation>
        <location evidence="1">Cell membrane</location>
        <topology evidence="1">Multi-pass membrane protein</topology>
    </subcellularLocation>
</comment>
<gene>
    <name evidence="10" type="ORF">BTN92_12530</name>
</gene>
<dbReference type="Pfam" id="PF02687">
    <property type="entry name" value="FtsX"/>
    <property type="match status" value="2"/>
</dbReference>
<evidence type="ECO:0000256" key="1">
    <source>
        <dbReference type="ARBA" id="ARBA00004651"/>
    </source>
</evidence>
<dbReference type="STRING" id="53346.A5802_002769"/>
<feature type="transmembrane region" description="Helical" evidence="7">
    <location>
        <begin position="773"/>
        <end position="793"/>
    </location>
</feature>
<keyword evidence="5 7" id="KW-0472">Membrane</keyword>
<feature type="transmembrane region" description="Helical" evidence="7">
    <location>
        <begin position="826"/>
        <end position="845"/>
    </location>
</feature>
<dbReference type="Proteomes" id="UP000189299">
    <property type="component" value="Unassembled WGS sequence"/>
</dbReference>
<feature type="transmembrane region" description="Helical" evidence="7">
    <location>
        <begin position="370"/>
        <end position="392"/>
    </location>
</feature>
<feature type="transmembrane region" description="Helical" evidence="7">
    <location>
        <begin position="857"/>
        <end position="885"/>
    </location>
</feature>
<evidence type="ECO:0000256" key="3">
    <source>
        <dbReference type="ARBA" id="ARBA00022692"/>
    </source>
</evidence>
<dbReference type="Pfam" id="PF12704">
    <property type="entry name" value="MacB_PCD"/>
    <property type="match status" value="1"/>
</dbReference>
<evidence type="ECO:0000256" key="2">
    <source>
        <dbReference type="ARBA" id="ARBA00022475"/>
    </source>
</evidence>
<keyword evidence="4 7" id="KW-1133">Transmembrane helix</keyword>
<evidence type="ECO:0000259" key="9">
    <source>
        <dbReference type="Pfam" id="PF12704"/>
    </source>
</evidence>
<feature type="transmembrane region" description="Helical" evidence="7">
    <location>
        <begin position="469"/>
        <end position="490"/>
    </location>
</feature>
<dbReference type="PANTHER" id="PTHR30287:SF1">
    <property type="entry name" value="INNER MEMBRANE PROTEIN"/>
    <property type="match status" value="1"/>
</dbReference>
<accession>A0A1V2UEB5</accession>
<protein>
    <submittedName>
        <fullName evidence="10">ABC transporter permease</fullName>
    </submittedName>
</protein>
<evidence type="ECO:0000259" key="8">
    <source>
        <dbReference type="Pfam" id="PF02687"/>
    </source>
</evidence>
<evidence type="ECO:0000256" key="6">
    <source>
        <dbReference type="SAM" id="MobiDB-lite"/>
    </source>
</evidence>
<feature type="transmembrane region" description="Helical" evidence="7">
    <location>
        <begin position="21"/>
        <end position="38"/>
    </location>
</feature>
<feature type="domain" description="ABC3 transporter permease C-terminal" evidence="8">
    <location>
        <begin position="375"/>
        <end position="490"/>
    </location>
</feature>
<feature type="domain" description="ABC3 transporter permease C-terminal" evidence="8">
    <location>
        <begin position="776"/>
        <end position="893"/>
    </location>
</feature>
<dbReference type="RefSeq" id="WP_077151904.1">
    <property type="nucleotide sequence ID" value="NZ_CABMMO010000013.1"/>
</dbReference>
<dbReference type="AlphaFoldDB" id="A0A1V2UEB5"/>
<comment type="caution">
    <text evidence="10">The sequence shown here is derived from an EMBL/GenBank/DDBJ whole genome shotgun (WGS) entry which is preliminary data.</text>
</comment>
<evidence type="ECO:0000313" key="10">
    <source>
        <dbReference type="EMBL" id="ONN41672.1"/>
    </source>
</evidence>
<dbReference type="GO" id="GO:0005886">
    <property type="term" value="C:plasma membrane"/>
    <property type="evidence" value="ECO:0007669"/>
    <property type="project" value="UniProtKB-SubCell"/>
</dbReference>
<proteinExistence type="predicted"/>
<feature type="transmembrane region" description="Helical" evidence="7">
    <location>
        <begin position="421"/>
        <end position="449"/>
    </location>
</feature>
<feature type="compositionally biased region" description="Low complexity" evidence="6">
    <location>
        <begin position="303"/>
        <end position="322"/>
    </location>
</feature>
<keyword evidence="2" id="KW-1003">Cell membrane</keyword>
<feature type="domain" description="MacB-like periplasmic core" evidence="9">
    <location>
        <begin position="24"/>
        <end position="215"/>
    </location>
</feature>
<keyword evidence="3 7" id="KW-0812">Transmembrane</keyword>
<dbReference type="InterPro" id="IPR003838">
    <property type="entry name" value="ABC3_permease_C"/>
</dbReference>
<dbReference type="InterPro" id="IPR038766">
    <property type="entry name" value="Membrane_comp_ABC_pdt"/>
</dbReference>
<feature type="transmembrane region" description="Helical" evidence="7">
    <location>
        <begin position="542"/>
        <end position="562"/>
    </location>
</feature>
<evidence type="ECO:0000256" key="5">
    <source>
        <dbReference type="ARBA" id="ARBA00023136"/>
    </source>
</evidence>
<feature type="region of interest" description="Disordered" evidence="6">
    <location>
        <begin position="303"/>
        <end position="324"/>
    </location>
</feature>
<sequence>MKNRTYLKAGFREIRQSKGRFIAIILIILLGTLLYVGVKTAGPVMQKTMDEYVRAGKLSDLQIVSTAGLTKEDVAEAEKLSDVTVETGKQLYYANANKNEVVQVFSYAPDMKQNQLTVIDGRLPQSDDELVLDEKAKNQGYSIGDTYTIESDDLKETAYKITGFVRSPVFINNLERGFANVGNGSIDYFAYVPQDNFKTDIQSVLYLDFANVDDLNTYSEEYQEEMEKNIEKLGGLFEERPQQRLEQLKQEGKDALAPAKQEIAAGKSQVADAKSQLEAARTQIDQQRQVLEQLPEPQRTPALSALAEQESQLSEQEAQLTTKEAELTEAEASIAENEEKINELAKPTYLFQERSENVGFQEFGDLAERIAAIANVFPVFFFFIAALITFTTMTRMVEENRREIGTLKALGYSKLEIAKKYAIYACLASGIGIILGTILGTNLLPRIIFELSNERYDIGSAVIFYDWPPIIQAAIAFFIAAFGAAMLVLFKDLRERPAALLQPKAPKPGKRILLEYITPLWSRLSFNQKISYRNLFRYKSRMFMAIIGIAGCAGLMVAGVGLKDSLSSVSAKQFGPIIDYQAIVTSNQTDETSQKEINDAMDDQAKITDRLAVDSQTIELRKKGQASQSLTLMVPENEQALETFIHLKTTDDQSVELPDHGLAITRKAAELFDLSVGDTVEMYDDDQQKLHGTVAVILQNYLGNFVYMSPTYYEKISGQPMTTNAYLLKTEKMSKEEEDTLSEELLKTGAVTNTSFISTQIKNQEESLSNLDAVVIIFVVLSGLLAFIVLYNLTNINISERVRELSTIKVLGFFDKEVTMYIVRENIIFTLLGIFGGFGIGYVLTDFILRQASMESVIFPLVITWVAYTLSAALTILFTVIVMIVTHFKLKHIDMIDALKSNE</sequence>
<dbReference type="InterPro" id="IPR025857">
    <property type="entry name" value="MacB_PCD"/>
</dbReference>
<evidence type="ECO:0000256" key="7">
    <source>
        <dbReference type="SAM" id="Phobius"/>
    </source>
</evidence>
<reference evidence="10 11" key="1">
    <citation type="submission" date="2016-12" db="EMBL/GenBank/DDBJ databases">
        <authorList>
            <person name="Song W.-J."/>
            <person name="Kurnit D.M."/>
        </authorList>
    </citation>
    <scope>NUCLEOTIDE SEQUENCE [LARGE SCALE GENOMIC DNA]</scope>
    <source>
        <strain evidence="10 11">CGB1038-1_S1</strain>
    </source>
</reference>